<evidence type="ECO:0000313" key="2">
    <source>
        <dbReference type="Proteomes" id="UP000095283"/>
    </source>
</evidence>
<dbReference type="WBParaSite" id="Hba_08209">
    <property type="protein sequence ID" value="Hba_08209"/>
    <property type="gene ID" value="Hba_08209"/>
</dbReference>
<evidence type="ECO:0000313" key="3">
    <source>
        <dbReference type="WBParaSite" id="Hba_08209"/>
    </source>
</evidence>
<dbReference type="InterPro" id="IPR051697">
    <property type="entry name" value="Patched_domain-protein"/>
</dbReference>
<keyword evidence="1" id="KW-0812">Transmembrane</keyword>
<dbReference type="AlphaFoldDB" id="A0A1I7WSP6"/>
<evidence type="ECO:0000256" key="1">
    <source>
        <dbReference type="SAM" id="Phobius"/>
    </source>
</evidence>
<reference evidence="3" key="1">
    <citation type="submission" date="2016-11" db="UniProtKB">
        <authorList>
            <consortium name="WormBaseParasite"/>
        </authorList>
    </citation>
    <scope>IDENTIFICATION</scope>
</reference>
<accession>A0A1I7WSP6</accession>
<dbReference type="GO" id="GO:0030659">
    <property type="term" value="C:cytoplasmic vesicle membrane"/>
    <property type="evidence" value="ECO:0007669"/>
    <property type="project" value="TreeGrafter"/>
</dbReference>
<keyword evidence="2" id="KW-1185">Reference proteome</keyword>
<keyword evidence="1" id="KW-1133">Transmembrane helix</keyword>
<name>A0A1I7WSP6_HETBA</name>
<dbReference type="Proteomes" id="UP000095283">
    <property type="component" value="Unplaced"/>
</dbReference>
<dbReference type="PANTHER" id="PTHR10796:SF90">
    <property type="entry name" value="SSD DOMAIN-CONTAINING PROTEIN"/>
    <property type="match status" value="1"/>
</dbReference>
<dbReference type="PANTHER" id="PTHR10796">
    <property type="entry name" value="PATCHED-RELATED"/>
    <property type="match status" value="1"/>
</dbReference>
<feature type="transmembrane region" description="Helical" evidence="1">
    <location>
        <begin position="16"/>
        <end position="36"/>
    </location>
</feature>
<dbReference type="GO" id="GO:0005886">
    <property type="term" value="C:plasma membrane"/>
    <property type="evidence" value="ECO:0007669"/>
    <property type="project" value="TreeGrafter"/>
</dbReference>
<protein>
    <submittedName>
        <fullName evidence="3">SSD domain-containing protein</fullName>
    </submittedName>
</protein>
<proteinExistence type="predicted"/>
<dbReference type="GO" id="GO:0006897">
    <property type="term" value="P:endocytosis"/>
    <property type="evidence" value="ECO:0007669"/>
    <property type="project" value="TreeGrafter"/>
</dbReference>
<keyword evidence="1" id="KW-0472">Membrane</keyword>
<dbReference type="GO" id="GO:0018996">
    <property type="term" value="P:molting cycle, collagen and cuticulin-based cuticle"/>
    <property type="evidence" value="ECO:0007669"/>
    <property type="project" value="TreeGrafter"/>
</dbReference>
<sequence>MMMFSLIGRTVGAYPYAYLTVAFLLSLNSCGMYWMVLKDRIRDGYTPINAPSRYETDVIREFWNSTGDPMMTILLLLSKDGGSMHRQEYLNEAENLIQFMYTNFSVEHKGKQLKFSEMCEPYCGMNKVFEMFKV</sequence>
<organism evidence="2 3">
    <name type="scientific">Heterorhabditis bacteriophora</name>
    <name type="common">Entomopathogenic nematode worm</name>
    <dbReference type="NCBI Taxonomy" id="37862"/>
    <lineage>
        <taxon>Eukaryota</taxon>
        <taxon>Metazoa</taxon>
        <taxon>Ecdysozoa</taxon>
        <taxon>Nematoda</taxon>
        <taxon>Chromadorea</taxon>
        <taxon>Rhabditida</taxon>
        <taxon>Rhabditina</taxon>
        <taxon>Rhabditomorpha</taxon>
        <taxon>Strongyloidea</taxon>
        <taxon>Heterorhabditidae</taxon>
        <taxon>Heterorhabditis</taxon>
    </lineage>
</organism>